<name>A0A975TYK8_9RHOB</name>
<protein>
    <submittedName>
        <fullName evidence="1">Succinyl-CoA synthetase subunit beta</fullName>
    </submittedName>
</protein>
<organism evidence="1">
    <name type="scientific">Gymnodinialimonas phycosphaerae</name>
    <dbReference type="NCBI Taxonomy" id="2841589"/>
    <lineage>
        <taxon>Bacteria</taxon>
        <taxon>Pseudomonadati</taxon>
        <taxon>Pseudomonadota</taxon>
        <taxon>Alphaproteobacteria</taxon>
        <taxon>Rhodobacterales</taxon>
        <taxon>Paracoccaceae</taxon>
        <taxon>Gymnodinialimonas</taxon>
    </lineage>
</organism>
<dbReference type="AlphaFoldDB" id="A0A975TYK8"/>
<evidence type="ECO:0000313" key="2">
    <source>
        <dbReference type="Proteomes" id="UP000693972"/>
    </source>
</evidence>
<dbReference type="EMBL" id="CP078073">
    <property type="protein sequence ID" value="QXL90134.1"/>
    <property type="molecule type" value="Genomic_DNA"/>
</dbReference>
<dbReference type="EMBL" id="JAIMBW010000001">
    <property type="protein sequence ID" value="MBY4894891.1"/>
    <property type="molecule type" value="Genomic_DNA"/>
</dbReference>
<dbReference type="Proteomes" id="UP000693972">
    <property type="component" value="Unassembled WGS sequence"/>
</dbReference>
<evidence type="ECO:0000313" key="1">
    <source>
        <dbReference type="EMBL" id="QXL90134.1"/>
    </source>
</evidence>
<sequence length="154" mass="16325">MEAQDATVPQAGSAAFAGHCFSPFMTAARAQEVLASPGVRVDFYDLDPFSRVEPSPVTGRAATPGTDRRCEVAFDGDHAELTTSAAVAGLEMEGIDNVAPVPDRYAHTDGTALLGARFLNPRRVAVVHVGTRSGPNGIETFLMVERMTPLEPVQ</sequence>
<proteinExistence type="predicted"/>
<gene>
    <name evidence="1" type="ORF">KUL25_19200</name>
</gene>
<accession>A0A975TYK8</accession>
<reference evidence="1 2" key="1">
    <citation type="submission" date="2021-07" db="EMBL/GenBank/DDBJ databases">
        <title>Karlodiniumbacter phycospheric gen. nov., sp. nov., a phycosphere bacterium isolated from karlodinium veneficum.</title>
        <authorList>
            <person name="Peng Y."/>
            <person name="Jiang L."/>
            <person name="Lee J."/>
        </authorList>
    </citation>
    <scope>NUCLEOTIDE SEQUENCE</scope>
    <source>
        <strain evidence="1 2">N5</strain>
    </source>
</reference>
<keyword evidence="2" id="KW-1185">Reference proteome</keyword>